<organism evidence="22 23">
    <name type="scientific">Mycena pura</name>
    <dbReference type="NCBI Taxonomy" id="153505"/>
    <lineage>
        <taxon>Eukaryota</taxon>
        <taxon>Fungi</taxon>
        <taxon>Dikarya</taxon>
        <taxon>Basidiomycota</taxon>
        <taxon>Agaricomycotina</taxon>
        <taxon>Agaricomycetes</taxon>
        <taxon>Agaricomycetidae</taxon>
        <taxon>Agaricales</taxon>
        <taxon>Marasmiineae</taxon>
        <taxon>Mycenaceae</taxon>
        <taxon>Mycena</taxon>
    </lineage>
</organism>
<dbReference type="GO" id="GO:0004134">
    <property type="term" value="F:4-alpha-glucanotransferase activity"/>
    <property type="evidence" value="ECO:0007669"/>
    <property type="project" value="UniProtKB-EC"/>
</dbReference>
<dbReference type="InterPro" id="IPR029436">
    <property type="entry name" value="AGL_euk_N"/>
</dbReference>
<dbReference type="Pfam" id="PF14701">
    <property type="entry name" value="hDGE_amylase"/>
    <property type="match status" value="1"/>
</dbReference>
<comment type="function">
    <text evidence="3">Multifunctional enzyme acting as 1,4-alpha-D-glucan:1,4-alpha-D-glucan 4-alpha-D-glycosyltransferase and amylo-1,6-glucosidase in glycogen degradation.</text>
</comment>
<evidence type="ECO:0000313" key="22">
    <source>
        <dbReference type="EMBL" id="KAJ7224400.1"/>
    </source>
</evidence>
<keyword evidence="14" id="KW-0326">Glycosidase</keyword>
<dbReference type="Proteomes" id="UP001219525">
    <property type="component" value="Unassembled WGS sequence"/>
</dbReference>
<dbReference type="Gene3D" id="3.20.20.80">
    <property type="entry name" value="Glycosidases"/>
    <property type="match status" value="2"/>
</dbReference>
<keyword evidence="8" id="KW-0963">Cytoplasm</keyword>
<dbReference type="EMBL" id="JARJCW010000005">
    <property type="protein sequence ID" value="KAJ7224400.1"/>
    <property type="molecule type" value="Genomic_DNA"/>
</dbReference>
<dbReference type="FunFam" id="1.50.10.10:FF:000039">
    <property type="entry name" value="Glycogen debranching enzyme Gdb1, putative"/>
    <property type="match status" value="1"/>
</dbReference>
<evidence type="ECO:0000256" key="16">
    <source>
        <dbReference type="ARBA" id="ARBA00031477"/>
    </source>
</evidence>
<evidence type="ECO:0000256" key="17">
    <source>
        <dbReference type="SAM" id="MobiDB-lite"/>
    </source>
</evidence>
<evidence type="ECO:0000256" key="1">
    <source>
        <dbReference type="ARBA" id="ARBA00000439"/>
    </source>
</evidence>
<reference evidence="22" key="1">
    <citation type="submission" date="2023-03" db="EMBL/GenBank/DDBJ databases">
        <title>Massive genome expansion in bonnet fungi (Mycena s.s.) driven by repeated elements and novel gene families across ecological guilds.</title>
        <authorList>
            <consortium name="Lawrence Berkeley National Laboratory"/>
            <person name="Harder C.B."/>
            <person name="Miyauchi S."/>
            <person name="Viragh M."/>
            <person name="Kuo A."/>
            <person name="Thoen E."/>
            <person name="Andreopoulos B."/>
            <person name="Lu D."/>
            <person name="Skrede I."/>
            <person name="Drula E."/>
            <person name="Henrissat B."/>
            <person name="Morin E."/>
            <person name="Kohler A."/>
            <person name="Barry K."/>
            <person name="LaButti K."/>
            <person name="Morin E."/>
            <person name="Salamov A."/>
            <person name="Lipzen A."/>
            <person name="Mereny Z."/>
            <person name="Hegedus B."/>
            <person name="Baldrian P."/>
            <person name="Stursova M."/>
            <person name="Weitz H."/>
            <person name="Taylor A."/>
            <person name="Grigoriev I.V."/>
            <person name="Nagy L.G."/>
            <person name="Martin F."/>
            <person name="Kauserud H."/>
        </authorList>
    </citation>
    <scope>NUCLEOTIDE SEQUENCE</scope>
    <source>
        <strain evidence="22">9144</strain>
    </source>
</reference>
<keyword evidence="10" id="KW-0808">Transferase</keyword>
<evidence type="ECO:0000256" key="10">
    <source>
        <dbReference type="ARBA" id="ARBA00022679"/>
    </source>
</evidence>
<dbReference type="InterPro" id="IPR012341">
    <property type="entry name" value="6hp_glycosidase-like_sf"/>
</dbReference>
<evidence type="ECO:0000256" key="11">
    <source>
        <dbReference type="ARBA" id="ARBA00022801"/>
    </source>
</evidence>
<dbReference type="EC" id="2.4.1.25" evidence="5"/>
<gene>
    <name evidence="22" type="ORF">GGX14DRAFT_425563</name>
</gene>
<dbReference type="InterPro" id="IPR032788">
    <property type="entry name" value="AGL_central"/>
</dbReference>
<evidence type="ECO:0000256" key="2">
    <source>
        <dbReference type="ARBA" id="ARBA00000927"/>
    </source>
</evidence>
<dbReference type="GO" id="GO:0005737">
    <property type="term" value="C:cytoplasm"/>
    <property type="evidence" value="ECO:0007669"/>
    <property type="project" value="UniProtKB-SubCell"/>
</dbReference>
<evidence type="ECO:0000256" key="13">
    <source>
        <dbReference type="ARBA" id="ARBA00023268"/>
    </source>
</evidence>
<keyword evidence="13" id="KW-0511">Multifunctional enzyme</keyword>
<keyword evidence="23" id="KW-1185">Reference proteome</keyword>
<dbReference type="InterPro" id="IPR010401">
    <property type="entry name" value="AGL/Gdb1"/>
</dbReference>
<dbReference type="InterPro" id="IPR008928">
    <property type="entry name" value="6-hairpin_glycosidase_sf"/>
</dbReference>
<feature type="domain" description="Glycogen debranching enzyme central" evidence="21">
    <location>
        <begin position="793"/>
        <end position="1034"/>
    </location>
</feature>
<evidence type="ECO:0000256" key="9">
    <source>
        <dbReference type="ARBA" id="ARBA00022676"/>
    </source>
</evidence>
<feature type="compositionally biased region" description="Low complexity" evidence="17">
    <location>
        <begin position="24"/>
        <end position="34"/>
    </location>
</feature>
<proteinExistence type="inferred from homology"/>
<dbReference type="PANTHER" id="PTHR10569:SF2">
    <property type="entry name" value="GLYCOGEN DEBRANCHING ENZYME"/>
    <property type="match status" value="1"/>
</dbReference>
<accession>A0AAD6YN52</accession>
<comment type="caution">
    <text evidence="22">The sequence shown here is derived from an EMBL/GenBank/DDBJ whole genome shotgun (WGS) entry which is preliminary data.</text>
</comment>
<comment type="subcellular location">
    <subcellularLocation>
        <location evidence="4">Cytoplasm</location>
    </subcellularLocation>
</comment>
<protein>
    <recommendedName>
        <fullName evidence="7">Glycogen debranching enzyme</fullName>
        <ecNumber evidence="5">2.4.1.25</ecNumber>
        <ecNumber evidence="6">3.2.1.33</ecNumber>
    </recommendedName>
    <alternativeName>
        <fullName evidence="16">Glycogen debrancher</fullName>
    </alternativeName>
</protein>
<comment type="similarity">
    <text evidence="15">Belongs to the glycogen debranching enzyme family.</text>
</comment>
<evidence type="ECO:0000256" key="14">
    <source>
        <dbReference type="ARBA" id="ARBA00023295"/>
    </source>
</evidence>
<evidence type="ECO:0000259" key="18">
    <source>
        <dbReference type="Pfam" id="PF06202"/>
    </source>
</evidence>
<name>A0AAD6YN52_9AGAR</name>
<feature type="domain" description="Glycogen debranching enzyme C-terminal" evidence="18">
    <location>
        <begin position="1124"/>
        <end position="1579"/>
    </location>
</feature>
<keyword evidence="11 22" id="KW-0378">Hydrolase</keyword>
<evidence type="ECO:0000256" key="8">
    <source>
        <dbReference type="ARBA" id="ARBA00022490"/>
    </source>
</evidence>
<dbReference type="Pfam" id="PF14702">
    <property type="entry name" value="hGDE_central"/>
    <property type="match status" value="1"/>
</dbReference>
<dbReference type="InterPro" id="IPR032790">
    <property type="entry name" value="GDE_C"/>
</dbReference>
<evidence type="ECO:0000256" key="6">
    <source>
        <dbReference type="ARBA" id="ARBA00012778"/>
    </source>
</evidence>
<evidence type="ECO:0000256" key="3">
    <source>
        <dbReference type="ARBA" id="ARBA00003530"/>
    </source>
</evidence>
<comment type="catalytic activity">
    <reaction evidence="2">
        <text>Hydrolysis of (1-&gt;6)-alpha-D-glucosidic branch linkages in glycogen phosphorylase limit dextrin.</text>
        <dbReference type="EC" id="3.2.1.33"/>
    </reaction>
</comment>
<sequence>MPKGKKGSYGKPKPAVSIPKRTGSKSATSSSQSSPVDPKTPKTPADEGIEFFQSTVAPGETPIQVYELRLDADGAPPKDRSYIRLPPAPVPYILRVSIDAGTPASRNGVFKTNFPLDGGKFGRDKFTQRKLPTNFSKPIQIDLPISHAGAFVFWVEYDGDNVDERIKGREGYFNIDPVLRIKSRSPVLHQGKPTTTTTIGSDFVNISMDGLSILTVVSKWMGPVPEWPKFFAEAKDRGYTMLHYTPLQERGHSDSPYSIRDQLKYDHAMFGDSGRKQDGGKAQVEAILKVAREQYGLLSLTDVVLNHTSDDSPWLVEHPEAGFSPANSPHLRPALELDSALIQLSSDLVSRGLPTSVTSQQDLDALDGAIQGVVKDLDLWQYYVLDVDREKESVRARLVSNKVVAWDGPPVAHRTVVEIAEILRMSGKIQGLGKSASRFGVNVDGGIAAGLVKAAFVDVSEIECLVDAWARVVDVVNVPLYQEWEEDTRAAVENVKNRLSYTRLDDHGPKLGLISKSSPLVEPYFTRLAPSPDADPLVYSLANNGWIWAADPLKNFAELPSKAYLRREVIVWGDCVKLRYGSGPSDNPWLWSHMTAYVESLAATFDGFRIDNCHSTPLHVGVAMLDAARVVNPDLYVCAELFTGSEDMDLVFVKRLGINSLIRESGNGFDPKELSRLIYRYGVGKPIGSMDSACLTSIEELPPPTGKGPVRSCVVTLLNGSTPHALLYDLTHDNESYLDKRSAEDALSTGALATFSYSAVGSVKGFDDLYPKLLDLVGEKRRYEVTGLGERSGIARIKHTMNGLHLEMVLGGYKEGHVHQENDYIVLHRVQPETQKGYLLVAHTAFHKGSKDRGFINPIKLRRTRAKFILGASLEFTSYDVPKDPKTLCGMAAKLIEMAPIVAAQRLDGEGPYSEIVVPEYFPPGSILLFETQLQEHDASLDTFCTSGAKETFSDLDLVDLNVLLFRADGEERDATGGEYGVYDVPGLGKMVYCGLEGWMHPLRHIMRYNDLGHPLCGHLREGSWALDYVHQRLTKQSDVMPRLVKPAQWFKERFERVKASVPPHLRPKYFALVVSEAYKAARVAVSEQSSEFILSGHSFTQDLAMCSVQMHGIVKSASLDPGALTPSLAAGLPHFAAGWARCWGRDVFISLRGLFLTTGNFDGAKKHILAFASTLKHGLIPNLLDSVRNPRYNSRDSPWWMLQNIQDYVSSAPDGLAILSERVRRRFPKDDTWVPWDDARAYGYSTTIAEIIQEILQRHADGIHFREYNAGPNLDMQMKDNGFNIDIYVDWKTGLIFGGNQDNCGTWMDKMGESVKAGTKGVPGTPRDGAPIEITGLAKSTLRWINQLVTVDKFPFKGVKATIDGKERLVTYKEWSELIQTSFEKYYFVPLDPSEDANYHVDSKLVNRRGIYKDVYGSGAGREWSDYQFRCNFPIAMAVAPELFDVDHGMGALTLADKILRGPIGMKTLDPSDSQYRPVYDNSNDSTDASIAKGLNYHNGPEWGWPLGYFLRAYLDFNTRGSGKDAKEILHHLHKILLPARKHIQNDPWAGIPELTNENGAYCSDSCRSQAWSASTLLDFLEVVHKLGK</sequence>
<dbReference type="Gene3D" id="1.50.10.10">
    <property type="match status" value="1"/>
</dbReference>
<evidence type="ECO:0000259" key="21">
    <source>
        <dbReference type="Pfam" id="PF14702"/>
    </source>
</evidence>
<dbReference type="Pfam" id="PF06202">
    <property type="entry name" value="GDE_C"/>
    <property type="match status" value="1"/>
</dbReference>
<evidence type="ECO:0000256" key="5">
    <source>
        <dbReference type="ARBA" id="ARBA00012560"/>
    </source>
</evidence>
<dbReference type="InterPro" id="IPR032792">
    <property type="entry name" value="AGL_glucanoTrfase"/>
</dbReference>
<dbReference type="GO" id="GO:0004135">
    <property type="term" value="F:amylo-alpha-1,6-glucosidase activity"/>
    <property type="evidence" value="ECO:0007669"/>
    <property type="project" value="UniProtKB-EC"/>
</dbReference>
<dbReference type="GO" id="GO:0005978">
    <property type="term" value="P:glycogen biosynthetic process"/>
    <property type="evidence" value="ECO:0007669"/>
    <property type="project" value="UniProtKB-KW"/>
</dbReference>
<evidence type="ECO:0000313" key="23">
    <source>
        <dbReference type="Proteomes" id="UP001219525"/>
    </source>
</evidence>
<dbReference type="SUPFAM" id="SSF48208">
    <property type="entry name" value="Six-hairpin glycosidases"/>
    <property type="match status" value="1"/>
</dbReference>
<feature type="domain" description="Glycogen debranching enzyme glucanotransferase" evidence="20">
    <location>
        <begin position="205"/>
        <end position="636"/>
    </location>
</feature>
<dbReference type="CDD" id="cd11327">
    <property type="entry name" value="AmyAc_Glg_debranch_2"/>
    <property type="match status" value="1"/>
</dbReference>
<dbReference type="GO" id="GO:0005980">
    <property type="term" value="P:glycogen catabolic process"/>
    <property type="evidence" value="ECO:0007669"/>
    <property type="project" value="InterPro"/>
</dbReference>
<feature type="region of interest" description="Disordered" evidence="17">
    <location>
        <begin position="1"/>
        <end position="47"/>
    </location>
</feature>
<keyword evidence="12" id="KW-0320">Glycogen biosynthesis</keyword>
<feature type="domain" description="Eukaryotic glycogen debranching enzyme N-terminal" evidence="19">
    <location>
        <begin position="94"/>
        <end position="182"/>
    </location>
</feature>
<evidence type="ECO:0000256" key="15">
    <source>
        <dbReference type="ARBA" id="ARBA00025780"/>
    </source>
</evidence>
<dbReference type="EC" id="3.2.1.33" evidence="6"/>
<dbReference type="SUPFAM" id="SSF51445">
    <property type="entry name" value="(Trans)glycosidases"/>
    <property type="match status" value="1"/>
</dbReference>
<evidence type="ECO:0000256" key="12">
    <source>
        <dbReference type="ARBA" id="ARBA00023056"/>
    </source>
</evidence>
<comment type="catalytic activity">
    <reaction evidence="1">
        <text>Transfers a segment of a (1-&gt;4)-alpha-D-glucan to a new position in an acceptor, which may be glucose or a (1-&gt;4)-alpha-D-glucan.</text>
        <dbReference type="EC" id="2.4.1.25"/>
    </reaction>
</comment>
<evidence type="ECO:0000256" key="7">
    <source>
        <dbReference type="ARBA" id="ARBA00020723"/>
    </source>
</evidence>
<keyword evidence="9" id="KW-0328">Glycosyltransferase</keyword>
<evidence type="ECO:0000256" key="4">
    <source>
        <dbReference type="ARBA" id="ARBA00004496"/>
    </source>
</evidence>
<evidence type="ECO:0000259" key="20">
    <source>
        <dbReference type="Pfam" id="PF14701"/>
    </source>
</evidence>
<dbReference type="Pfam" id="PF14699">
    <property type="entry name" value="hGDE_N"/>
    <property type="match status" value="1"/>
</dbReference>
<dbReference type="InterPro" id="IPR017853">
    <property type="entry name" value="GH"/>
</dbReference>
<dbReference type="PANTHER" id="PTHR10569">
    <property type="entry name" value="GLYCOGEN DEBRANCHING ENZYME"/>
    <property type="match status" value="1"/>
</dbReference>
<evidence type="ECO:0000259" key="19">
    <source>
        <dbReference type="Pfam" id="PF14699"/>
    </source>
</evidence>